<proteinExistence type="predicted"/>
<comment type="caution">
    <text evidence="1">The sequence shown here is derived from an EMBL/GenBank/DDBJ whole genome shotgun (WGS) entry which is preliminary data.</text>
</comment>
<name>A0ACC0J207_9ERIC</name>
<protein>
    <submittedName>
        <fullName evidence="1">Uncharacterized protein</fullName>
    </submittedName>
</protein>
<evidence type="ECO:0000313" key="2">
    <source>
        <dbReference type="Proteomes" id="UP001060215"/>
    </source>
</evidence>
<organism evidence="1 2">
    <name type="scientific">Camellia lanceoleosa</name>
    <dbReference type="NCBI Taxonomy" id="1840588"/>
    <lineage>
        <taxon>Eukaryota</taxon>
        <taxon>Viridiplantae</taxon>
        <taxon>Streptophyta</taxon>
        <taxon>Embryophyta</taxon>
        <taxon>Tracheophyta</taxon>
        <taxon>Spermatophyta</taxon>
        <taxon>Magnoliopsida</taxon>
        <taxon>eudicotyledons</taxon>
        <taxon>Gunneridae</taxon>
        <taxon>Pentapetalae</taxon>
        <taxon>asterids</taxon>
        <taxon>Ericales</taxon>
        <taxon>Theaceae</taxon>
        <taxon>Camellia</taxon>
    </lineage>
</organism>
<dbReference type="Proteomes" id="UP001060215">
    <property type="component" value="Chromosome 1"/>
</dbReference>
<reference evidence="1 2" key="1">
    <citation type="journal article" date="2022" name="Plant J.">
        <title>Chromosome-level genome of Camellia lanceoleosa provides a valuable resource for understanding genome evolution and self-incompatibility.</title>
        <authorList>
            <person name="Gong W."/>
            <person name="Xiao S."/>
            <person name="Wang L."/>
            <person name="Liao Z."/>
            <person name="Chang Y."/>
            <person name="Mo W."/>
            <person name="Hu G."/>
            <person name="Li W."/>
            <person name="Zhao G."/>
            <person name="Zhu H."/>
            <person name="Hu X."/>
            <person name="Ji K."/>
            <person name="Xiang X."/>
            <person name="Song Q."/>
            <person name="Yuan D."/>
            <person name="Jin S."/>
            <person name="Zhang L."/>
        </authorList>
    </citation>
    <scope>NUCLEOTIDE SEQUENCE [LARGE SCALE GENOMIC DNA]</scope>
    <source>
        <strain evidence="1">SQ_2022a</strain>
    </source>
</reference>
<accession>A0ACC0J207</accession>
<dbReference type="EMBL" id="CM045758">
    <property type="protein sequence ID" value="KAI8031531.1"/>
    <property type="molecule type" value="Genomic_DNA"/>
</dbReference>
<evidence type="ECO:0000313" key="1">
    <source>
        <dbReference type="EMBL" id="KAI8031531.1"/>
    </source>
</evidence>
<sequence>MKENRVEGLGIELIMYKRKRKRKSKRKRKVEGFENRSSKSKMNNEQAKRESRTTITTTTPFIQLGQVDSDFALALSLQEQERAFTMLPTVESDTEENEEGIASKEEDDQNEDDFDEDDAAFFLSQDIDDARVDIQSPFTDIAGKKRKANQKVPTKTKLHLDESDSSLDTKEDKFNQSLNLLGKLLGLNFEASATAIEFDKLERFRLLVDLVNDSSNRIYIEVMNRLEQYKERYSRLRKAKRKKKVGLKTWLVEKRLIRLTVLLALCLFTIMNILNG</sequence>
<keyword evidence="2" id="KW-1185">Reference proteome</keyword>
<gene>
    <name evidence="1" type="ORF">LOK49_LG01G02613</name>
</gene>